<accession>A0A1A8MF34</accession>
<reference evidence="1" key="1">
    <citation type="submission" date="2016-05" db="EMBL/GenBank/DDBJ databases">
        <authorList>
            <person name="Lavstsen T."/>
            <person name="Jespersen J.S."/>
        </authorList>
    </citation>
    <scope>NUCLEOTIDE SEQUENCE</scope>
    <source>
        <tissue evidence="1">Brain</tissue>
    </source>
</reference>
<gene>
    <name evidence="1" type="primary">Nfu_g_1_012694</name>
</gene>
<dbReference type="EMBL" id="HAEF01013820">
    <property type="protein sequence ID" value="SBR54979.1"/>
    <property type="molecule type" value="Transcribed_RNA"/>
</dbReference>
<dbReference type="AlphaFoldDB" id="A0A1A8MF34"/>
<evidence type="ECO:0000313" key="1">
    <source>
        <dbReference type="EMBL" id="SBR54979.1"/>
    </source>
</evidence>
<protein>
    <submittedName>
        <fullName evidence="1">Uncharacterized protein</fullName>
    </submittedName>
</protein>
<sequence length="33" mass="3940">RQDFYGEFGYLFLWGPQHHMRCASGFNSWPSAF</sequence>
<organism evidence="1">
    <name type="scientific">Nothobranchius pienaari</name>
    <dbReference type="NCBI Taxonomy" id="704102"/>
    <lineage>
        <taxon>Eukaryota</taxon>
        <taxon>Metazoa</taxon>
        <taxon>Chordata</taxon>
        <taxon>Craniata</taxon>
        <taxon>Vertebrata</taxon>
        <taxon>Euteleostomi</taxon>
        <taxon>Actinopterygii</taxon>
        <taxon>Neopterygii</taxon>
        <taxon>Teleostei</taxon>
        <taxon>Neoteleostei</taxon>
        <taxon>Acanthomorphata</taxon>
        <taxon>Ovalentaria</taxon>
        <taxon>Atherinomorphae</taxon>
        <taxon>Cyprinodontiformes</taxon>
        <taxon>Nothobranchiidae</taxon>
        <taxon>Nothobranchius</taxon>
    </lineage>
</organism>
<proteinExistence type="predicted"/>
<reference evidence="1" key="2">
    <citation type="submission" date="2016-06" db="EMBL/GenBank/DDBJ databases">
        <title>The genome of a short-lived fish provides insights into sex chromosome evolution and the genetic control of aging.</title>
        <authorList>
            <person name="Reichwald K."/>
            <person name="Felder M."/>
            <person name="Petzold A."/>
            <person name="Koch P."/>
            <person name="Groth M."/>
            <person name="Platzer M."/>
        </authorList>
    </citation>
    <scope>NUCLEOTIDE SEQUENCE</scope>
    <source>
        <tissue evidence="1">Brain</tissue>
    </source>
</reference>
<feature type="non-terminal residue" evidence="1">
    <location>
        <position position="1"/>
    </location>
</feature>
<name>A0A1A8MF34_9TELE</name>